<dbReference type="GO" id="GO:0016567">
    <property type="term" value="P:protein ubiquitination"/>
    <property type="evidence" value="ECO:0007669"/>
    <property type="project" value="TreeGrafter"/>
</dbReference>
<dbReference type="PROSITE" id="PS50294">
    <property type="entry name" value="WD_REPEATS_REGION"/>
    <property type="match status" value="1"/>
</dbReference>
<evidence type="ECO:0000256" key="4">
    <source>
        <dbReference type="PROSITE-ProRule" id="PRU00221"/>
    </source>
</evidence>
<dbReference type="Pfam" id="PF23609">
    <property type="entry name" value="Beta-prop_EIPR1"/>
    <property type="match status" value="1"/>
</dbReference>
<feature type="domain" description="EIPR1-like beta-propeller" evidence="5">
    <location>
        <begin position="5"/>
        <end position="266"/>
    </location>
</feature>
<dbReference type="Pfam" id="PF00400">
    <property type="entry name" value="WD40"/>
    <property type="match status" value="1"/>
</dbReference>
<evidence type="ECO:0000256" key="1">
    <source>
        <dbReference type="ARBA" id="ARBA00005672"/>
    </source>
</evidence>
<dbReference type="InterPro" id="IPR036322">
    <property type="entry name" value="WD40_repeat_dom_sf"/>
</dbReference>
<name>A0A6B2L8Z4_9EUKA</name>
<dbReference type="InterPro" id="IPR059104">
    <property type="entry name" value="Beta-prop_EIPR1-like"/>
</dbReference>
<dbReference type="SUPFAM" id="SSF50978">
    <property type="entry name" value="WD40 repeat-like"/>
    <property type="match status" value="1"/>
</dbReference>
<dbReference type="PROSITE" id="PS50082">
    <property type="entry name" value="WD_REPEATS_2"/>
    <property type="match status" value="1"/>
</dbReference>
<dbReference type="Gene3D" id="2.130.10.10">
    <property type="entry name" value="YVTN repeat-like/Quinoprotein amine dehydrogenase"/>
    <property type="match status" value="1"/>
</dbReference>
<accession>A0A6B2L8Z4</accession>
<keyword evidence="2 4" id="KW-0853">WD repeat</keyword>
<evidence type="ECO:0000259" key="5">
    <source>
        <dbReference type="Pfam" id="PF23609"/>
    </source>
</evidence>
<dbReference type="AlphaFoldDB" id="A0A6B2L8Z4"/>
<dbReference type="PANTHER" id="PTHR14205">
    <property type="entry name" value="WD-REPEAT PROTEIN"/>
    <property type="match status" value="1"/>
</dbReference>
<dbReference type="EMBL" id="GIBP01004318">
    <property type="protein sequence ID" value="NDV33287.1"/>
    <property type="molecule type" value="Transcribed_RNA"/>
</dbReference>
<evidence type="ECO:0000313" key="6">
    <source>
        <dbReference type="EMBL" id="NDV33287.1"/>
    </source>
</evidence>
<dbReference type="InterPro" id="IPR015943">
    <property type="entry name" value="WD40/YVTN_repeat-like_dom_sf"/>
</dbReference>
<dbReference type="PANTHER" id="PTHR14205:SF15">
    <property type="entry name" value="EARP AND GARP COMPLEX-INTERACTING PROTEIN 1"/>
    <property type="match status" value="1"/>
</dbReference>
<sequence length="346" mass="39148">MSDKARSLVSQIGEKSLNRFFVGTTTINSPNQIHHIDVSEDVSTIDRVAVYDHTHEIWQMAACPLNKDLLITVYNTVPEFKASLWKINERSKKLEELTQLSEPSGSIKSVLWQPTEESESRIVASLSNSCIKLWDLTDSKEILHIDSGELNNLSTGCWHKYVLQDLLTVACGPDIIGFDTRQKSKSYTIKSSCYGDVRDLEVNPNIPYIFVSGGDDCLIKFWDQRNYSKPLKILKKNAHWVWAVKYNPRFDSLVLSSSTDGSVALWNVQSLAFKNPSIPRKDSAVKSTDRLIKTYDDHEDSVYSICWSACDERTWDWATFASLSYDGRVVVNRVPEADARQALGAL</sequence>
<dbReference type="PROSITE" id="PS00678">
    <property type="entry name" value="WD_REPEATS_1"/>
    <property type="match status" value="1"/>
</dbReference>
<keyword evidence="3" id="KW-0677">Repeat</keyword>
<dbReference type="InterPro" id="IPR001680">
    <property type="entry name" value="WD40_rpt"/>
</dbReference>
<evidence type="ECO:0000256" key="3">
    <source>
        <dbReference type="ARBA" id="ARBA00022737"/>
    </source>
</evidence>
<protein>
    <recommendedName>
        <fullName evidence="5">EIPR1-like beta-propeller domain-containing protein</fullName>
    </recommendedName>
</protein>
<evidence type="ECO:0000256" key="2">
    <source>
        <dbReference type="ARBA" id="ARBA00022574"/>
    </source>
</evidence>
<organism evidence="6">
    <name type="scientific">Arcella intermedia</name>
    <dbReference type="NCBI Taxonomy" id="1963864"/>
    <lineage>
        <taxon>Eukaryota</taxon>
        <taxon>Amoebozoa</taxon>
        <taxon>Tubulinea</taxon>
        <taxon>Elardia</taxon>
        <taxon>Arcellinida</taxon>
        <taxon>Sphaerothecina</taxon>
        <taxon>Arcellidae</taxon>
        <taxon>Arcella</taxon>
    </lineage>
</organism>
<dbReference type="InterPro" id="IPR019775">
    <property type="entry name" value="WD40_repeat_CS"/>
</dbReference>
<comment type="similarity">
    <text evidence="1">Belongs to the WD repeat EIPR1 family.</text>
</comment>
<proteinExistence type="inferred from homology"/>
<reference evidence="6" key="1">
    <citation type="journal article" date="2020" name="J. Eukaryot. Microbiol.">
        <title>De novo Sequencing, Assembly and Annotation of the Transcriptome for the Free-Living Testate Amoeba Arcella intermedia.</title>
        <authorList>
            <person name="Ribeiro G.M."/>
            <person name="Porfirio-Sousa A.L."/>
            <person name="Maurer-Alcala X.X."/>
            <person name="Katz L.A."/>
            <person name="Lahr D.J.G."/>
        </authorList>
    </citation>
    <scope>NUCLEOTIDE SEQUENCE</scope>
</reference>
<dbReference type="SMART" id="SM00320">
    <property type="entry name" value="WD40"/>
    <property type="match status" value="5"/>
</dbReference>
<dbReference type="InterPro" id="IPR040323">
    <property type="entry name" value="EIPR1"/>
</dbReference>
<feature type="repeat" description="WD" evidence="4">
    <location>
        <begin position="234"/>
        <end position="270"/>
    </location>
</feature>